<dbReference type="InterPro" id="IPR015330">
    <property type="entry name" value="DNA_primase/pol_bifunc_N"/>
</dbReference>
<protein>
    <submittedName>
        <fullName evidence="2">Bifunctional DNA primase/polymerase</fullName>
    </submittedName>
</protein>
<accession>A0ABN1S017</accession>
<organism evidence="2 3">
    <name type="scientific">Actinocorallia libanotica</name>
    <dbReference type="NCBI Taxonomy" id="46162"/>
    <lineage>
        <taxon>Bacteria</taxon>
        <taxon>Bacillati</taxon>
        <taxon>Actinomycetota</taxon>
        <taxon>Actinomycetes</taxon>
        <taxon>Streptosporangiales</taxon>
        <taxon>Thermomonosporaceae</taxon>
        <taxon>Actinocorallia</taxon>
    </lineage>
</organism>
<comment type="caution">
    <text evidence="2">The sequence shown here is derived from an EMBL/GenBank/DDBJ whole genome shotgun (WGS) entry which is preliminary data.</text>
</comment>
<proteinExistence type="predicted"/>
<reference evidence="2 3" key="1">
    <citation type="journal article" date="2019" name="Int. J. Syst. Evol. Microbiol.">
        <title>The Global Catalogue of Microorganisms (GCM) 10K type strain sequencing project: providing services to taxonomists for standard genome sequencing and annotation.</title>
        <authorList>
            <consortium name="The Broad Institute Genomics Platform"/>
            <consortium name="The Broad Institute Genome Sequencing Center for Infectious Disease"/>
            <person name="Wu L."/>
            <person name="Ma J."/>
        </authorList>
    </citation>
    <scope>NUCLEOTIDE SEQUENCE [LARGE SCALE GENOMIC DNA]</scope>
    <source>
        <strain evidence="2 3">JCM 10696</strain>
    </source>
</reference>
<dbReference type="Proteomes" id="UP001500665">
    <property type="component" value="Unassembled WGS sequence"/>
</dbReference>
<dbReference type="RefSeq" id="WP_344247290.1">
    <property type="nucleotide sequence ID" value="NZ_BAAAHH010000060.1"/>
</dbReference>
<dbReference type="EMBL" id="BAAAHH010000060">
    <property type="protein sequence ID" value="GAA0968869.1"/>
    <property type="molecule type" value="Genomic_DNA"/>
</dbReference>
<feature type="domain" description="DNA primase/polymerase bifunctional N-terminal" evidence="1">
    <location>
        <begin position="13"/>
        <end position="232"/>
    </location>
</feature>
<evidence type="ECO:0000313" key="2">
    <source>
        <dbReference type="EMBL" id="GAA0968869.1"/>
    </source>
</evidence>
<evidence type="ECO:0000313" key="3">
    <source>
        <dbReference type="Proteomes" id="UP001500665"/>
    </source>
</evidence>
<evidence type="ECO:0000259" key="1">
    <source>
        <dbReference type="SMART" id="SM00943"/>
    </source>
</evidence>
<dbReference type="Pfam" id="PF09250">
    <property type="entry name" value="Prim-Pol"/>
    <property type="match status" value="1"/>
</dbReference>
<dbReference type="SUPFAM" id="SSF56747">
    <property type="entry name" value="Prim-pol domain"/>
    <property type="match status" value="2"/>
</dbReference>
<dbReference type="CDD" id="cd04859">
    <property type="entry name" value="Prim_Pol"/>
    <property type="match status" value="1"/>
</dbReference>
<name>A0ABN1S017_9ACTN</name>
<gene>
    <name evidence="2" type="ORF">GCM10009550_74920</name>
</gene>
<dbReference type="SMART" id="SM00943">
    <property type="entry name" value="Prim-Pol"/>
    <property type="match status" value="1"/>
</dbReference>
<sequence length="353" mass="37989">MPSHRPDQAVRLALELAELGWHILPLSPTSKRPLANCPDCRDTTTHAIERCVCIPAGRLCHGVRAATIDPNRITRWWNEHPDAIPGIAAGPSHLVLIDLDTHADQPPADPAAELLPGIDLAAKNIPAEQLADIRSGRDVLLLLAKLRGGPRPWPTGPEHQAVVVTTPSGGRHLWYRAPPGIDLRQAIGELGWQIDIKAGWSYGIAPSALTRRGPYTVLAGDPARPGRMPAWLEHEVRRAASRRALPKGLPKPLPTQVRPSGQAGPSAYLTTVIERGAAELTRLHDGRQRALSALAYKAGGLLAWSGLPRSDVETRLIDIGTASGLPDRLARRVVTRAIANGVARPLPEPGRKA</sequence>
<keyword evidence="3" id="KW-1185">Reference proteome</keyword>